<evidence type="ECO:0000313" key="2">
    <source>
        <dbReference type="Proteomes" id="UP000178935"/>
    </source>
</evidence>
<comment type="caution">
    <text evidence="1">The sequence shown here is derived from an EMBL/GenBank/DDBJ whole genome shotgun (WGS) entry which is preliminary data.</text>
</comment>
<dbReference type="AlphaFoldDB" id="A0A1G2JPC9"/>
<name>A0A1G2JPC9_9BACT</name>
<dbReference type="Proteomes" id="UP000178935">
    <property type="component" value="Unassembled WGS sequence"/>
</dbReference>
<proteinExistence type="predicted"/>
<accession>A0A1G2JPC9</accession>
<evidence type="ECO:0000313" key="1">
    <source>
        <dbReference type="EMBL" id="OGZ88140.1"/>
    </source>
</evidence>
<sequence length="139" mass="16064">MPKFNPDSQLNIHELTVEEPEKQTPGHDAEPFLTEVFSWIRDKSGYGNPSKLYFTEMGDIIDMRLSGLVIPDKFIDETTDGITWKKVTYEGVFSDLKERLKGKKIISIIANNWYLKVVNDKENKKIANDVPQMPENKQF</sequence>
<dbReference type="EMBL" id="MHPU01000030">
    <property type="protein sequence ID" value="OGZ88140.1"/>
    <property type="molecule type" value="Genomic_DNA"/>
</dbReference>
<protein>
    <submittedName>
        <fullName evidence="1">Uncharacterized protein</fullName>
    </submittedName>
</protein>
<gene>
    <name evidence="1" type="ORF">A2561_05535</name>
</gene>
<organism evidence="1 2">
    <name type="scientific">Candidatus Staskawiczbacteria bacterium RIFOXYD1_FULL_32_13</name>
    <dbReference type="NCBI Taxonomy" id="1802234"/>
    <lineage>
        <taxon>Bacteria</taxon>
        <taxon>Candidatus Staskawicziibacteriota</taxon>
    </lineage>
</organism>
<reference evidence="1 2" key="1">
    <citation type="journal article" date="2016" name="Nat. Commun.">
        <title>Thousands of microbial genomes shed light on interconnected biogeochemical processes in an aquifer system.</title>
        <authorList>
            <person name="Anantharaman K."/>
            <person name="Brown C.T."/>
            <person name="Hug L.A."/>
            <person name="Sharon I."/>
            <person name="Castelle C.J."/>
            <person name="Probst A.J."/>
            <person name="Thomas B.C."/>
            <person name="Singh A."/>
            <person name="Wilkins M.J."/>
            <person name="Karaoz U."/>
            <person name="Brodie E.L."/>
            <person name="Williams K.H."/>
            <person name="Hubbard S.S."/>
            <person name="Banfield J.F."/>
        </authorList>
    </citation>
    <scope>NUCLEOTIDE SEQUENCE [LARGE SCALE GENOMIC DNA]</scope>
</reference>